<dbReference type="AlphaFoldDB" id="A0A1C7MXG3"/>
<proteinExistence type="predicted"/>
<gene>
    <name evidence="3" type="ORF">A0J61_10424</name>
</gene>
<organism evidence="3 4">
    <name type="scientific">Choanephora cucurbitarum</name>
    <dbReference type="NCBI Taxonomy" id="101091"/>
    <lineage>
        <taxon>Eukaryota</taxon>
        <taxon>Fungi</taxon>
        <taxon>Fungi incertae sedis</taxon>
        <taxon>Mucoromycota</taxon>
        <taxon>Mucoromycotina</taxon>
        <taxon>Mucoromycetes</taxon>
        <taxon>Mucorales</taxon>
        <taxon>Mucorineae</taxon>
        <taxon>Choanephoraceae</taxon>
        <taxon>Choanephoroideae</taxon>
        <taxon>Choanephora</taxon>
    </lineage>
</organism>
<dbReference type="SUPFAM" id="SSF48097">
    <property type="entry name" value="Regulator of G-protein signaling, RGS"/>
    <property type="match status" value="1"/>
</dbReference>
<dbReference type="PANTHER" id="PTHR10845:SF267">
    <property type="entry name" value="REGULATOR OF G PROTEIN SIGNALING DOMAIN PROTEIN (AFU_ORTHOLOGUE AFUA_6G06860)"/>
    <property type="match status" value="1"/>
</dbReference>
<dbReference type="EMBL" id="LUGH01001166">
    <property type="protein sequence ID" value="OBZ81527.1"/>
    <property type="molecule type" value="Genomic_DNA"/>
</dbReference>
<dbReference type="InterPro" id="IPR044926">
    <property type="entry name" value="RGS_subdomain_2"/>
</dbReference>
<keyword evidence="4" id="KW-1185">Reference proteome</keyword>
<dbReference type="InterPro" id="IPR036305">
    <property type="entry name" value="RGS_sf"/>
</dbReference>
<dbReference type="Pfam" id="PF00615">
    <property type="entry name" value="RGS"/>
    <property type="match status" value="1"/>
</dbReference>
<dbReference type="PANTHER" id="PTHR10845">
    <property type="entry name" value="REGULATOR OF G PROTEIN SIGNALING"/>
    <property type="match status" value="1"/>
</dbReference>
<evidence type="ECO:0000313" key="4">
    <source>
        <dbReference type="Proteomes" id="UP000093000"/>
    </source>
</evidence>
<sequence>MANKNYQSLDDVPIESNSLPEGLTLEVVLSNQAPSPFSLKDFSDYLKSTYCCENLLFYQATVKYKTLCNLYFGDNSFDLSDRSAQRLSNQNQLHFEMLKREFDHILREFVFNDAPQEINIPFEIRHQLLHLYQTQRLYHPNLLSPASNAVVELLRVNAFIPFATDPARMKSKKSMFTRRKKSVPSLKLQDLSPSNSESSSLLSPGFLKKITSSFKMKTSSLAPDSPLPSPAPRRASSSSWNPFSSEPSNVSSMSSFSPMASPSFAQKDFLSEIPQKTLPVPK</sequence>
<name>A0A1C7MXG3_9FUNG</name>
<dbReference type="OrthoDB" id="10266999at2759"/>
<dbReference type="SMART" id="SM00315">
    <property type="entry name" value="RGS"/>
    <property type="match status" value="1"/>
</dbReference>
<feature type="region of interest" description="Disordered" evidence="1">
    <location>
        <begin position="218"/>
        <end position="260"/>
    </location>
</feature>
<evidence type="ECO:0000256" key="1">
    <source>
        <dbReference type="SAM" id="MobiDB-lite"/>
    </source>
</evidence>
<accession>A0A1C7MXG3</accession>
<evidence type="ECO:0000313" key="3">
    <source>
        <dbReference type="EMBL" id="OBZ81527.1"/>
    </source>
</evidence>
<feature type="compositionally biased region" description="Low complexity" evidence="1">
    <location>
        <begin position="232"/>
        <end position="260"/>
    </location>
</feature>
<dbReference type="Gene3D" id="1.10.167.10">
    <property type="entry name" value="Regulator of G-protein Signalling 4, domain 2"/>
    <property type="match status" value="1"/>
</dbReference>
<protein>
    <recommendedName>
        <fullName evidence="2">RGS domain-containing protein</fullName>
    </recommendedName>
</protein>
<dbReference type="InParanoid" id="A0A1C7MXG3"/>
<comment type="caution">
    <text evidence="3">The sequence shown here is derived from an EMBL/GenBank/DDBJ whole genome shotgun (WGS) entry which is preliminary data.</text>
</comment>
<dbReference type="Proteomes" id="UP000093000">
    <property type="component" value="Unassembled WGS sequence"/>
</dbReference>
<reference evidence="3 4" key="1">
    <citation type="submission" date="2016-03" db="EMBL/GenBank/DDBJ databases">
        <title>Choanephora cucurbitarum.</title>
        <authorList>
            <person name="Min B."/>
            <person name="Park H."/>
            <person name="Park J.-H."/>
            <person name="Shin H.-D."/>
            <person name="Choi I.-G."/>
        </authorList>
    </citation>
    <scope>NUCLEOTIDE SEQUENCE [LARGE SCALE GENOMIC DNA]</scope>
    <source>
        <strain evidence="3 4">KUS-F28377</strain>
    </source>
</reference>
<dbReference type="PROSITE" id="PS50132">
    <property type="entry name" value="RGS"/>
    <property type="match status" value="1"/>
</dbReference>
<evidence type="ECO:0000259" key="2">
    <source>
        <dbReference type="PROSITE" id="PS50132"/>
    </source>
</evidence>
<dbReference type="InterPro" id="IPR016137">
    <property type="entry name" value="RGS"/>
</dbReference>
<feature type="domain" description="RGS" evidence="2">
    <location>
        <begin position="42"/>
        <end position="162"/>
    </location>
</feature>